<accession>A0A1X6YVB9</accession>
<dbReference type="PROSITE" id="PS50111">
    <property type="entry name" value="CHEMOTAXIS_TRANSDUC_2"/>
    <property type="match status" value="1"/>
</dbReference>
<dbReference type="InterPro" id="IPR004089">
    <property type="entry name" value="MCPsignal_dom"/>
</dbReference>
<feature type="transmembrane region" description="Helical" evidence="6">
    <location>
        <begin position="13"/>
        <end position="36"/>
    </location>
</feature>
<evidence type="ECO:0000259" key="9">
    <source>
        <dbReference type="PROSITE" id="PS50192"/>
    </source>
</evidence>
<dbReference type="CDD" id="cd00130">
    <property type="entry name" value="PAS"/>
    <property type="match status" value="1"/>
</dbReference>
<evidence type="ECO:0000256" key="2">
    <source>
        <dbReference type="ARBA" id="ARBA00022500"/>
    </source>
</evidence>
<gene>
    <name evidence="11" type="primary">tap</name>
    <name evidence="11" type="ORF">ROJ8625_01449</name>
</gene>
<dbReference type="RefSeq" id="WP_085791171.1">
    <property type="nucleotide sequence ID" value="NZ_FWFK01000002.1"/>
</dbReference>
<dbReference type="InterPro" id="IPR000700">
    <property type="entry name" value="PAS-assoc_C"/>
</dbReference>
<dbReference type="InterPro" id="IPR004090">
    <property type="entry name" value="Chemotax_Me-accpt_rcpt"/>
</dbReference>
<dbReference type="PROSITE" id="PS50113">
    <property type="entry name" value="PAC"/>
    <property type="match status" value="1"/>
</dbReference>
<dbReference type="InterPro" id="IPR000727">
    <property type="entry name" value="T_SNARE_dom"/>
</dbReference>
<dbReference type="PRINTS" id="PR00260">
    <property type="entry name" value="CHEMTRNSDUCR"/>
</dbReference>
<dbReference type="Pfam" id="PF00015">
    <property type="entry name" value="MCPsignal"/>
    <property type="match status" value="1"/>
</dbReference>
<name>A0A1X6YVB9_9RHOB</name>
<dbReference type="Gene3D" id="3.30.450.20">
    <property type="entry name" value="PAS domain"/>
    <property type="match status" value="2"/>
</dbReference>
<feature type="domain" description="T-SNARE coiled-coil homology" evidence="9">
    <location>
        <begin position="719"/>
        <end position="781"/>
    </location>
</feature>
<dbReference type="GO" id="GO:0006935">
    <property type="term" value="P:chemotaxis"/>
    <property type="evidence" value="ECO:0007669"/>
    <property type="project" value="UniProtKB-KW"/>
</dbReference>
<evidence type="ECO:0000259" key="10">
    <source>
        <dbReference type="PROSITE" id="PS50885"/>
    </source>
</evidence>
<evidence type="ECO:0000256" key="6">
    <source>
        <dbReference type="SAM" id="Phobius"/>
    </source>
</evidence>
<feature type="region of interest" description="Disordered" evidence="5">
    <location>
        <begin position="812"/>
        <end position="849"/>
    </location>
</feature>
<evidence type="ECO:0000256" key="3">
    <source>
        <dbReference type="ARBA" id="ARBA00029447"/>
    </source>
</evidence>
<dbReference type="NCBIfam" id="TIGR00229">
    <property type="entry name" value="sensory_box"/>
    <property type="match status" value="1"/>
</dbReference>
<keyword evidence="4" id="KW-0807">Transducer</keyword>
<dbReference type="CDD" id="cd11386">
    <property type="entry name" value="MCP_signal"/>
    <property type="match status" value="1"/>
</dbReference>
<keyword evidence="6" id="KW-1133">Transmembrane helix</keyword>
<dbReference type="Gene3D" id="1.10.287.950">
    <property type="entry name" value="Methyl-accepting chemotaxis protein"/>
    <property type="match status" value="1"/>
</dbReference>
<dbReference type="PANTHER" id="PTHR43531">
    <property type="entry name" value="PROTEIN ICFG"/>
    <property type="match status" value="1"/>
</dbReference>
<keyword evidence="12" id="KW-1185">Reference proteome</keyword>
<dbReference type="Pfam" id="PF08448">
    <property type="entry name" value="PAS_4"/>
    <property type="match status" value="1"/>
</dbReference>
<dbReference type="Pfam" id="PF00672">
    <property type="entry name" value="HAMP"/>
    <property type="match status" value="1"/>
</dbReference>
<evidence type="ECO:0000259" key="7">
    <source>
        <dbReference type="PROSITE" id="PS50111"/>
    </source>
</evidence>
<dbReference type="AlphaFoldDB" id="A0A1X6YVB9"/>
<dbReference type="InterPro" id="IPR013656">
    <property type="entry name" value="PAS_4"/>
</dbReference>
<dbReference type="OrthoDB" id="9765776at2"/>
<feature type="domain" description="PAC" evidence="8">
    <location>
        <begin position="444"/>
        <end position="496"/>
    </location>
</feature>
<dbReference type="GO" id="GO:0007165">
    <property type="term" value="P:signal transduction"/>
    <property type="evidence" value="ECO:0007669"/>
    <property type="project" value="UniProtKB-KW"/>
</dbReference>
<organism evidence="11 12">
    <name type="scientific">Roseivivax jejudonensis</name>
    <dbReference type="NCBI Taxonomy" id="1529041"/>
    <lineage>
        <taxon>Bacteria</taxon>
        <taxon>Pseudomonadati</taxon>
        <taxon>Pseudomonadota</taxon>
        <taxon>Alphaproteobacteria</taxon>
        <taxon>Rhodobacterales</taxon>
        <taxon>Roseobacteraceae</taxon>
        <taxon>Roseivivax</taxon>
    </lineage>
</organism>
<dbReference type="InterPro" id="IPR051310">
    <property type="entry name" value="MCP_chemotaxis"/>
</dbReference>
<dbReference type="PROSITE" id="PS50192">
    <property type="entry name" value="T_SNARE"/>
    <property type="match status" value="1"/>
</dbReference>
<dbReference type="InterPro" id="IPR003660">
    <property type="entry name" value="HAMP_dom"/>
</dbReference>
<dbReference type="PROSITE" id="PS50885">
    <property type="entry name" value="HAMP"/>
    <property type="match status" value="2"/>
</dbReference>
<keyword evidence="6" id="KW-0472">Membrane</keyword>
<keyword evidence="2" id="KW-0145">Chemotaxis</keyword>
<evidence type="ECO:0000313" key="11">
    <source>
        <dbReference type="EMBL" id="SLN31759.1"/>
    </source>
</evidence>
<evidence type="ECO:0000313" key="12">
    <source>
        <dbReference type="Proteomes" id="UP000193570"/>
    </source>
</evidence>
<protein>
    <submittedName>
        <fullName evidence="11">Methyl-accepting chemotaxis protein IV</fullName>
    </submittedName>
</protein>
<feature type="transmembrane region" description="Helical" evidence="6">
    <location>
        <begin position="167"/>
        <end position="190"/>
    </location>
</feature>
<dbReference type="FunFam" id="1.10.287.950:FF:000001">
    <property type="entry name" value="Methyl-accepting chemotaxis sensory transducer"/>
    <property type="match status" value="1"/>
</dbReference>
<dbReference type="Proteomes" id="UP000193570">
    <property type="component" value="Unassembled WGS sequence"/>
</dbReference>
<sequence length="849" mass="89668">MPGSTSSFRLRSVFVKIACLCVLSCVIVATAISVVYGRGILESARSGLTEEARNLTALVGDMSAAAVRFGNAEHAEEFIDRLMSMEQNDVSGAMILSADGAPIASRGAFSEGAVEDLAARALAEGAVVADGQLGFAAPIHYGAIPDPVGVLVSFWNDDALEARSRALALQAIAVSALVTLIVLGVTIALYKRVLVDPIRTARDVIDGLRLGNREVEVPMNDRADEIGDIARALEDLRVDLDEGREAERDRRFQGAAFRNSSAAIMLVDTDLNIMAVNGPMVAIFQAARAALKESGRIDFDPDTLVGQSIERFHPTSDPIRERLARLGSDTMTSHFRLGNRRIELRVNRATDADGSTIGFVLEWMDVSDIWFKNAMADAIESSQLLCQIDRDGRIIRGNALFAKTLNVSPDSLRGTDLSAFAVGFGQDHASLSASLAAAAGGTPFDGNMHLKTRDGREVVVDGSLTAVSDRNGKFDRVILLGKDVTEAHEAIATARDARKRAEAERVTVVDAIRVGLSAVSDGDLTTRIREPFASEYEDLRLDFNGAMEKLETALVEILERAANIRNETGDISNTADSLSKRTESTAATLEQTAAALDMLTTSVKHAAEGAAQADAAAAAARDNAEESSDVVVETVAAMDQIASSSDKITSIIKVIDDIAFQTNLLALNAGVEAARAGDAGRGFAVVASEVRALAQRSSDAAREIKDLIAESGSQVQKGVDLVGRTGQALQHIATSVTEIAGLVSDIAGSAQQQSNNLEEINGSVTQLDQSTQQVAARLEETTAASEALRNDAVSLVDTLARFRVAETGLPTSNAATGRAASSAPTTGTDGARPLPKPVAAGGIEKWADF</sequence>
<proteinExistence type="inferred from homology"/>
<dbReference type="InterPro" id="IPR035965">
    <property type="entry name" value="PAS-like_dom_sf"/>
</dbReference>
<dbReference type="SUPFAM" id="SSF158472">
    <property type="entry name" value="HAMP domain-like"/>
    <property type="match status" value="1"/>
</dbReference>
<dbReference type="SMART" id="SM00283">
    <property type="entry name" value="MA"/>
    <property type="match status" value="1"/>
</dbReference>
<evidence type="ECO:0000256" key="4">
    <source>
        <dbReference type="PROSITE-ProRule" id="PRU00284"/>
    </source>
</evidence>
<feature type="domain" description="HAMP" evidence="10">
    <location>
        <begin position="192"/>
        <end position="245"/>
    </location>
</feature>
<reference evidence="11 12" key="1">
    <citation type="submission" date="2017-03" db="EMBL/GenBank/DDBJ databases">
        <authorList>
            <person name="Afonso C.L."/>
            <person name="Miller P.J."/>
            <person name="Scott M.A."/>
            <person name="Spackman E."/>
            <person name="Goraichik I."/>
            <person name="Dimitrov K.M."/>
            <person name="Suarez D.L."/>
            <person name="Swayne D.E."/>
        </authorList>
    </citation>
    <scope>NUCLEOTIDE SEQUENCE [LARGE SCALE GENOMIC DNA]</scope>
    <source>
        <strain evidence="11 12">CECT 8625</strain>
    </source>
</reference>
<evidence type="ECO:0000256" key="1">
    <source>
        <dbReference type="ARBA" id="ARBA00004370"/>
    </source>
</evidence>
<comment type="similarity">
    <text evidence="3">Belongs to the methyl-accepting chemotaxis (MCP) protein family.</text>
</comment>
<evidence type="ECO:0000256" key="5">
    <source>
        <dbReference type="SAM" id="MobiDB-lite"/>
    </source>
</evidence>
<dbReference type="GO" id="GO:0004888">
    <property type="term" value="F:transmembrane signaling receptor activity"/>
    <property type="evidence" value="ECO:0007669"/>
    <property type="project" value="InterPro"/>
</dbReference>
<feature type="domain" description="HAMP" evidence="10">
    <location>
        <begin position="503"/>
        <end position="555"/>
    </location>
</feature>
<feature type="domain" description="Methyl-accepting transducer" evidence="7">
    <location>
        <begin position="560"/>
        <end position="789"/>
    </location>
</feature>
<dbReference type="EMBL" id="FWFK01000002">
    <property type="protein sequence ID" value="SLN31759.1"/>
    <property type="molecule type" value="Genomic_DNA"/>
</dbReference>
<evidence type="ECO:0000259" key="8">
    <source>
        <dbReference type="PROSITE" id="PS50113"/>
    </source>
</evidence>
<dbReference type="GO" id="GO:0016020">
    <property type="term" value="C:membrane"/>
    <property type="evidence" value="ECO:0007669"/>
    <property type="project" value="UniProtKB-SubCell"/>
</dbReference>
<dbReference type="InterPro" id="IPR000014">
    <property type="entry name" value="PAS"/>
</dbReference>
<dbReference type="Gene3D" id="1.10.8.500">
    <property type="entry name" value="HAMP domain in histidine kinase"/>
    <property type="match status" value="1"/>
</dbReference>
<dbReference type="SUPFAM" id="SSF55785">
    <property type="entry name" value="PYP-like sensor domain (PAS domain)"/>
    <property type="match status" value="2"/>
</dbReference>
<dbReference type="SMART" id="SM00304">
    <property type="entry name" value="HAMP"/>
    <property type="match status" value="2"/>
</dbReference>
<keyword evidence="6" id="KW-0812">Transmembrane</keyword>
<dbReference type="SUPFAM" id="SSF58104">
    <property type="entry name" value="Methyl-accepting chemotaxis protein (MCP) signaling domain"/>
    <property type="match status" value="1"/>
</dbReference>
<comment type="subcellular location">
    <subcellularLocation>
        <location evidence="1">Membrane</location>
    </subcellularLocation>
</comment>
<dbReference type="PANTHER" id="PTHR43531:SF11">
    <property type="entry name" value="METHYL-ACCEPTING CHEMOTAXIS PROTEIN 3"/>
    <property type="match status" value="1"/>
</dbReference>